<dbReference type="PIRSF" id="PIRSF005648">
    <property type="entry name" value="UCP005648_Ca-bd"/>
    <property type="match status" value="1"/>
</dbReference>
<keyword evidence="2" id="KW-1185">Reference proteome</keyword>
<dbReference type="Gene3D" id="3.30.160.120">
    <property type="entry name" value="Hypothetical protein MTH1880"/>
    <property type="match status" value="1"/>
</dbReference>
<dbReference type="InterPro" id="IPR008032">
    <property type="entry name" value="DUF749"/>
</dbReference>
<gene>
    <name evidence="1" type="ORF">C7452_1802</name>
</gene>
<evidence type="ECO:0008006" key="3">
    <source>
        <dbReference type="Google" id="ProtNLM"/>
    </source>
</evidence>
<dbReference type="AlphaFoldDB" id="A0A371NAJ6"/>
<sequence length="88" mass="9963">MFIATLKGIFTLKDLPEEFRPFVDYKAGLEKKKLSDDDEIAIISIKGTQSNHVLFLSSYNSVDEIRKELEEAGAKINHTTLKILEGHL</sequence>
<accession>A0A371NAJ6</accession>
<dbReference type="SUPFAM" id="SSF75412">
    <property type="entry name" value="Hypothetical protein MTH1880"/>
    <property type="match status" value="1"/>
</dbReference>
<dbReference type="RefSeq" id="WP_010877482.1">
    <property type="nucleotide sequence ID" value="NZ_QREL01000004.1"/>
</dbReference>
<name>A0A371NAJ6_9EURY</name>
<dbReference type="InterPro" id="IPR016458">
    <property type="entry name" value="UCP005648_Ca-bd"/>
</dbReference>
<protein>
    <recommendedName>
        <fullName evidence="3">DUF749 domain-containing protein</fullName>
    </recommendedName>
</protein>
<comment type="caution">
    <text evidence="1">The sequence shown here is derived from an EMBL/GenBank/DDBJ whole genome shotgun (WGS) entry which is preliminary data.</text>
</comment>
<evidence type="ECO:0000313" key="1">
    <source>
        <dbReference type="EMBL" id="REE24692.1"/>
    </source>
</evidence>
<reference evidence="1 2" key="1">
    <citation type="submission" date="2018-07" db="EMBL/GenBank/DDBJ databases">
        <title>Genomic Encyclopedia of Type Strains, Phase IV (KMG-IV): sequencing the most valuable type-strain genomes for metagenomic binning, comparative biology and taxonomic classification.</title>
        <authorList>
            <person name="Goeker M."/>
        </authorList>
    </citation>
    <scope>NUCLEOTIDE SEQUENCE [LARGE SCALE GENOMIC DNA]</scope>
    <source>
        <strain evidence="1 2">DSM 7466</strain>
    </source>
</reference>
<dbReference type="EMBL" id="QREL01000004">
    <property type="protein sequence ID" value="REE24692.1"/>
    <property type="molecule type" value="Genomic_DNA"/>
</dbReference>
<dbReference type="Pfam" id="PF05370">
    <property type="entry name" value="DUF749"/>
    <property type="match status" value="1"/>
</dbReference>
<dbReference type="Proteomes" id="UP000256864">
    <property type="component" value="Unassembled WGS sequence"/>
</dbReference>
<evidence type="ECO:0000313" key="2">
    <source>
        <dbReference type="Proteomes" id="UP000256864"/>
    </source>
</evidence>
<proteinExistence type="predicted"/>
<dbReference type="SMR" id="A0A371NAJ6"/>
<organism evidence="1 2">
    <name type="scientific">Methanothermobacter defluvii</name>
    <dbReference type="NCBI Taxonomy" id="49339"/>
    <lineage>
        <taxon>Archaea</taxon>
        <taxon>Methanobacteriati</taxon>
        <taxon>Methanobacteriota</taxon>
        <taxon>Methanomada group</taxon>
        <taxon>Methanobacteria</taxon>
        <taxon>Methanobacteriales</taxon>
        <taxon>Methanobacteriaceae</taxon>
        <taxon>Methanothermobacter</taxon>
    </lineage>
</organism>
<dbReference type="InterPro" id="IPR035933">
    <property type="entry name" value="MTH1880"/>
</dbReference>
<dbReference type="GeneID" id="1470965"/>